<comment type="caution">
    <text evidence="2">The sequence shown here is derived from an EMBL/GenBank/DDBJ whole genome shotgun (WGS) entry which is preliminary data.</text>
</comment>
<dbReference type="RefSeq" id="WP_189124035.1">
    <property type="nucleotide sequence ID" value="NZ_BMNH01000005.1"/>
</dbReference>
<evidence type="ECO:0000313" key="2">
    <source>
        <dbReference type="EMBL" id="GGO67201.1"/>
    </source>
</evidence>
<reference evidence="2" key="2">
    <citation type="submission" date="2020-09" db="EMBL/GenBank/DDBJ databases">
        <authorList>
            <person name="Sun Q."/>
            <person name="Zhou Y."/>
        </authorList>
    </citation>
    <scope>NUCLEOTIDE SEQUENCE</scope>
    <source>
        <strain evidence="2">CGMCC 4.7368</strain>
    </source>
</reference>
<accession>A0A918DHP4</accession>
<gene>
    <name evidence="2" type="ORF">GCM10012289_23060</name>
</gene>
<dbReference type="AlphaFoldDB" id="A0A918DHP4"/>
<protein>
    <submittedName>
        <fullName evidence="2">Uncharacterized protein</fullName>
    </submittedName>
</protein>
<sequence length="162" mass="17351">MLAVPLPDLLAGRVGRSWVGFIMVMLFMAACSARLPANSNPSTHVRAPSVSESSTLTRPLVDLRTEVKGKILLHYVADSGDQAEWAGKLKVGNSYKVAVDCVGSQGTMMIVPRKGWKTVRQCSAGFGTYTVDNHPASTPEAETLMIKAPHGARWAVLAVQTS</sequence>
<keyword evidence="1" id="KW-1133">Transmembrane helix</keyword>
<keyword evidence="1" id="KW-0472">Membrane</keyword>
<proteinExistence type="predicted"/>
<name>A0A918DHP4_9ACTN</name>
<evidence type="ECO:0000256" key="1">
    <source>
        <dbReference type="SAM" id="Phobius"/>
    </source>
</evidence>
<keyword evidence="1" id="KW-0812">Transmembrane</keyword>
<dbReference type="EMBL" id="BMNH01000005">
    <property type="protein sequence ID" value="GGO67201.1"/>
    <property type="molecule type" value="Genomic_DNA"/>
</dbReference>
<keyword evidence="3" id="KW-1185">Reference proteome</keyword>
<reference evidence="2" key="1">
    <citation type="journal article" date="2014" name="Int. J. Syst. Evol. Microbiol.">
        <title>Complete genome sequence of Corynebacterium casei LMG S-19264T (=DSM 44701T), isolated from a smear-ripened cheese.</title>
        <authorList>
            <consortium name="US DOE Joint Genome Institute (JGI-PGF)"/>
            <person name="Walter F."/>
            <person name="Albersmeier A."/>
            <person name="Kalinowski J."/>
            <person name="Ruckert C."/>
        </authorList>
    </citation>
    <scope>NUCLEOTIDE SEQUENCE</scope>
    <source>
        <strain evidence="2">CGMCC 4.7368</strain>
    </source>
</reference>
<evidence type="ECO:0000313" key="3">
    <source>
        <dbReference type="Proteomes" id="UP000646523"/>
    </source>
</evidence>
<dbReference type="Proteomes" id="UP000646523">
    <property type="component" value="Unassembled WGS sequence"/>
</dbReference>
<feature type="transmembrane region" description="Helical" evidence="1">
    <location>
        <begin position="18"/>
        <end position="37"/>
    </location>
</feature>
<organism evidence="2 3">
    <name type="scientific">Nonomuraea cavernae</name>
    <dbReference type="NCBI Taxonomy" id="2045107"/>
    <lineage>
        <taxon>Bacteria</taxon>
        <taxon>Bacillati</taxon>
        <taxon>Actinomycetota</taxon>
        <taxon>Actinomycetes</taxon>
        <taxon>Streptosporangiales</taxon>
        <taxon>Streptosporangiaceae</taxon>
        <taxon>Nonomuraea</taxon>
    </lineage>
</organism>